<evidence type="ECO:0000313" key="2">
    <source>
        <dbReference type="Proteomes" id="UP000016932"/>
    </source>
</evidence>
<organism evidence="1 2">
    <name type="scientific">Pseudocercospora fijiensis (strain CIRAD86)</name>
    <name type="common">Black leaf streak disease fungus</name>
    <name type="synonym">Mycosphaerella fijiensis</name>
    <dbReference type="NCBI Taxonomy" id="383855"/>
    <lineage>
        <taxon>Eukaryota</taxon>
        <taxon>Fungi</taxon>
        <taxon>Dikarya</taxon>
        <taxon>Ascomycota</taxon>
        <taxon>Pezizomycotina</taxon>
        <taxon>Dothideomycetes</taxon>
        <taxon>Dothideomycetidae</taxon>
        <taxon>Mycosphaerellales</taxon>
        <taxon>Mycosphaerellaceae</taxon>
        <taxon>Pseudocercospora</taxon>
    </lineage>
</organism>
<name>M3A0L4_PSEFD</name>
<keyword evidence="2" id="KW-1185">Reference proteome</keyword>
<dbReference type="Proteomes" id="UP000016932">
    <property type="component" value="Unassembled WGS sequence"/>
</dbReference>
<dbReference type="HOGENOM" id="CLU_1166280_0_0_1"/>
<dbReference type="EMBL" id="KB446564">
    <property type="protein sequence ID" value="EME77951.1"/>
    <property type="molecule type" value="Genomic_DNA"/>
</dbReference>
<dbReference type="OrthoDB" id="3650757at2759"/>
<accession>M3A0L4</accession>
<dbReference type="AlphaFoldDB" id="M3A0L4"/>
<sequence>MHTTPRDAAQDPCWFLDSLPAELRNEIYELVFNPNLQKSRINLFKANPPEKSLLLSCKQIYSEAKVMHRDAHRKYWKKNDFFIDSVGAAAYNVELTHIHARDVDQITKLHVIQDEAGYVGEAEVRTISYTLDGQHWNVRHHDGTGGTYKFCVSIILPAYPRGLRFDYYHDQSERVPSAPTAPLHLHLMCLFAKTKKCQYAFVEDKLPVWGRLSKEFVPPERPQMPPTPEFIRRALKIE</sequence>
<evidence type="ECO:0008006" key="3">
    <source>
        <dbReference type="Google" id="ProtNLM"/>
    </source>
</evidence>
<evidence type="ECO:0000313" key="1">
    <source>
        <dbReference type="EMBL" id="EME77951.1"/>
    </source>
</evidence>
<proteinExistence type="predicted"/>
<dbReference type="RefSeq" id="XP_007931688.1">
    <property type="nucleotide sequence ID" value="XM_007933497.1"/>
</dbReference>
<reference evidence="1 2" key="1">
    <citation type="journal article" date="2012" name="PLoS Pathog.">
        <title>Diverse lifestyles and strategies of plant pathogenesis encoded in the genomes of eighteen Dothideomycetes fungi.</title>
        <authorList>
            <person name="Ohm R.A."/>
            <person name="Feau N."/>
            <person name="Henrissat B."/>
            <person name="Schoch C.L."/>
            <person name="Horwitz B.A."/>
            <person name="Barry K.W."/>
            <person name="Condon B.J."/>
            <person name="Copeland A.C."/>
            <person name="Dhillon B."/>
            <person name="Glaser F."/>
            <person name="Hesse C.N."/>
            <person name="Kosti I."/>
            <person name="LaButti K."/>
            <person name="Lindquist E.A."/>
            <person name="Lucas S."/>
            <person name="Salamov A.A."/>
            <person name="Bradshaw R.E."/>
            <person name="Ciuffetti L."/>
            <person name="Hamelin R.C."/>
            <person name="Kema G.H.J."/>
            <person name="Lawrence C."/>
            <person name="Scott J.A."/>
            <person name="Spatafora J.W."/>
            <person name="Turgeon B.G."/>
            <person name="de Wit P.J.G.M."/>
            <person name="Zhong S."/>
            <person name="Goodwin S.B."/>
            <person name="Grigoriev I.V."/>
        </authorList>
    </citation>
    <scope>NUCLEOTIDE SEQUENCE [LARGE SCALE GENOMIC DNA]</scope>
    <source>
        <strain evidence="1 2">CIRAD86</strain>
    </source>
</reference>
<protein>
    <recommendedName>
        <fullName evidence="3">F-box domain-containing protein</fullName>
    </recommendedName>
</protein>
<dbReference type="eggNOG" id="ENOG502RHGE">
    <property type="taxonomic scope" value="Eukaryota"/>
</dbReference>
<dbReference type="GeneID" id="19341565"/>
<dbReference type="KEGG" id="pfj:MYCFIDRAFT_79195"/>
<gene>
    <name evidence="1" type="ORF">MYCFIDRAFT_79195</name>
</gene>
<dbReference type="VEuPathDB" id="FungiDB:MYCFIDRAFT_79195"/>